<reference evidence="7 8" key="1">
    <citation type="journal article" date="2018" name="Sci. Rep.">
        <title>Comparative genomics provides insights into the lifestyle and reveals functional heterogeneity of dark septate endophytic fungi.</title>
        <authorList>
            <person name="Knapp D.G."/>
            <person name="Nemeth J.B."/>
            <person name="Barry K."/>
            <person name="Hainaut M."/>
            <person name="Henrissat B."/>
            <person name="Johnson J."/>
            <person name="Kuo A."/>
            <person name="Lim J.H.P."/>
            <person name="Lipzen A."/>
            <person name="Nolan M."/>
            <person name="Ohm R.A."/>
            <person name="Tamas L."/>
            <person name="Grigoriev I.V."/>
            <person name="Spatafora J.W."/>
            <person name="Nagy L.G."/>
            <person name="Kovacs G.M."/>
        </authorList>
    </citation>
    <scope>NUCLEOTIDE SEQUENCE [LARGE SCALE GENOMIC DNA]</scope>
    <source>
        <strain evidence="7 8">DSE2036</strain>
    </source>
</reference>
<dbReference type="SUPFAM" id="SSF48264">
    <property type="entry name" value="Cytochrome P450"/>
    <property type="match status" value="1"/>
</dbReference>
<dbReference type="OrthoDB" id="3366823at2759"/>
<organism evidence="7 8">
    <name type="scientific">Periconia macrospinosa</name>
    <dbReference type="NCBI Taxonomy" id="97972"/>
    <lineage>
        <taxon>Eukaryota</taxon>
        <taxon>Fungi</taxon>
        <taxon>Dikarya</taxon>
        <taxon>Ascomycota</taxon>
        <taxon>Pezizomycotina</taxon>
        <taxon>Dothideomycetes</taxon>
        <taxon>Pleosporomycetidae</taxon>
        <taxon>Pleosporales</taxon>
        <taxon>Massarineae</taxon>
        <taxon>Periconiaceae</taxon>
        <taxon>Periconia</taxon>
    </lineage>
</organism>
<dbReference type="Gene3D" id="1.10.630.10">
    <property type="entry name" value="Cytochrome P450"/>
    <property type="match status" value="1"/>
</dbReference>
<comment type="cofactor">
    <cofactor evidence="1 6">
        <name>heme</name>
        <dbReference type="ChEBI" id="CHEBI:30413"/>
    </cofactor>
</comment>
<protein>
    <submittedName>
        <fullName evidence="7">Cytochrome P450</fullName>
    </submittedName>
</protein>
<evidence type="ECO:0000256" key="5">
    <source>
        <dbReference type="ARBA" id="ARBA00023004"/>
    </source>
</evidence>
<dbReference type="GO" id="GO:0008395">
    <property type="term" value="F:steroid hydroxylase activity"/>
    <property type="evidence" value="ECO:0007669"/>
    <property type="project" value="TreeGrafter"/>
</dbReference>
<feature type="binding site" description="axial binding residue" evidence="6">
    <location>
        <position position="478"/>
    </location>
    <ligand>
        <name>heme</name>
        <dbReference type="ChEBI" id="CHEBI:30413"/>
    </ligand>
    <ligandPart>
        <name>Fe</name>
        <dbReference type="ChEBI" id="CHEBI:18248"/>
    </ligandPart>
</feature>
<evidence type="ECO:0000256" key="4">
    <source>
        <dbReference type="ARBA" id="ARBA00022723"/>
    </source>
</evidence>
<evidence type="ECO:0000256" key="3">
    <source>
        <dbReference type="ARBA" id="ARBA00022617"/>
    </source>
</evidence>
<name>A0A2V1DPZ5_9PLEO</name>
<sequence length="540" mass="60820">MFASASPHLLFGLVFTLAVVYYLVNHALGKRLPPRAPSNIPYYEHTRGFLEGGERLYSIMKVHAGSRIPIRFSLLGGDVYLISSPGLIRATLYDTKKFVAHYARARFIQNVLGYSKAAIQSIEHDTSGSAKDPLPGSSTPANKRILRMQQVSTLDVISSKDGMVEILHQFTRVYDQMLDERVGGGKWVELPDLYGFMRYIGSTAVITALCGPRLLRDCPGFLDAFWTFDEKVHYLHMALPSWLNPRAGKARAFCVDAITKWRKGAVDMAKSAPYSVDDMWNEIWGLKAMRLRNEMYDNFPEIDEASRSGADLGILWASNDNLVPTIFEYIFAILRSPSLLARCKAEMAHARLPTRDPSGMADFEPSILIKQPLLQSVLNEVLRLNASSLIGRTAREDFQVDNYTIPKGSMALVSAHLEHINRAVWEARPGAHNHPVEEFWPERFLDYNSLVNANQPPSISMKGLDGSFLPFGLGYNMCPGRHFAIRTVLYTAAKFVHRYEVIPQRQFCGKWPEPQKNYKTFGYAICGPANQIPVLIRQIE</sequence>
<gene>
    <name evidence="7" type="ORF">DM02DRAFT_594482</name>
</gene>
<dbReference type="PANTHER" id="PTHR24304:SF2">
    <property type="entry name" value="24-HYDROXYCHOLESTEROL 7-ALPHA-HYDROXYLASE"/>
    <property type="match status" value="1"/>
</dbReference>
<dbReference type="AlphaFoldDB" id="A0A2V1DPZ5"/>
<dbReference type="Proteomes" id="UP000244855">
    <property type="component" value="Unassembled WGS sequence"/>
</dbReference>
<accession>A0A2V1DPZ5</accession>
<dbReference type="InterPro" id="IPR001128">
    <property type="entry name" value="Cyt_P450"/>
</dbReference>
<evidence type="ECO:0000313" key="8">
    <source>
        <dbReference type="Proteomes" id="UP000244855"/>
    </source>
</evidence>
<dbReference type="Pfam" id="PF00067">
    <property type="entry name" value="p450"/>
    <property type="match status" value="1"/>
</dbReference>
<keyword evidence="3 6" id="KW-0349">Heme</keyword>
<dbReference type="STRING" id="97972.A0A2V1DPZ5"/>
<dbReference type="InterPro" id="IPR050529">
    <property type="entry name" value="CYP450_sterol_14alpha_dmase"/>
</dbReference>
<dbReference type="PRINTS" id="PR00465">
    <property type="entry name" value="EP450IV"/>
</dbReference>
<dbReference type="InterPro" id="IPR002403">
    <property type="entry name" value="Cyt_P450_E_grp-IV"/>
</dbReference>
<dbReference type="GO" id="GO:0016705">
    <property type="term" value="F:oxidoreductase activity, acting on paired donors, with incorporation or reduction of molecular oxygen"/>
    <property type="evidence" value="ECO:0007669"/>
    <property type="project" value="InterPro"/>
</dbReference>
<dbReference type="PANTHER" id="PTHR24304">
    <property type="entry name" value="CYTOCHROME P450 FAMILY 7"/>
    <property type="match status" value="1"/>
</dbReference>
<comment type="similarity">
    <text evidence="2">Belongs to the cytochrome P450 family.</text>
</comment>
<dbReference type="CDD" id="cd11040">
    <property type="entry name" value="CYP7_CYP8-like"/>
    <property type="match status" value="1"/>
</dbReference>
<proteinExistence type="inferred from homology"/>
<keyword evidence="5 6" id="KW-0408">Iron</keyword>
<evidence type="ECO:0000313" key="7">
    <source>
        <dbReference type="EMBL" id="PVH99413.1"/>
    </source>
</evidence>
<keyword evidence="8" id="KW-1185">Reference proteome</keyword>
<dbReference type="EMBL" id="KZ805393">
    <property type="protein sequence ID" value="PVH99413.1"/>
    <property type="molecule type" value="Genomic_DNA"/>
</dbReference>
<dbReference type="InterPro" id="IPR036396">
    <property type="entry name" value="Cyt_P450_sf"/>
</dbReference>
<dbReference type="GO" id="GO:0020037">
    <property type="term" value="F:heme binding"/>
    <property type="evidence" value="ECO:0007669"/>
    <property type="project" value="InterPro"/>
</dbReference>
<keyword evidence="4 6" id="KW-0479">Metal-binding</keyword>
<dbReference type="GO" id="GO:0005506">
    <property type="term" value="F:iron ion binding"/>
    <property type="evidence" value="ECO:0007669"/>
    <property type="project" value="InterPro"/>
</dbReference>
<evidence type="ECO:0000256" key="6">
    <source>
        <dbReference type="PIRSR" id="PIRSR602403-1"/>
    </source>
</evidence>
<evidence type="ECO:0000256" key="2">
    <source>
        <dbReference type="ARBA" id="ARBA00010617"/>
    </source>
</evidence>
<evidence type="ECO:0000256" key="1">
    <source>
        <dbReference type="ARBA" id="ARBA00001971"/>
    </source>
</evidence>